<reference evidence="1 2" key="1">
    <citation type="submission" date="2014-12" db="EMBL/GenBank/DDBJ databases">
        <title>16Stimator: statistical estimation of ribosomal gene copy numbers from draft genome assemblies.</title>
        <authorList>
            <person name="Perisin M.A."/>
            <person name="Vetter M."/>
            <person name="Gilbert J.A."/>
            <person name="Bergelson J."/>
        </authorList>
    </citation>
    <scope>NUCLEOTIDE SEQUENCE [LARGE SCALE GENOMIC DNA]</scope>
    <source>
        <strain evidence="1 2">MEJ086</strain>
    </source>
</reference>
<evidence type="ECO:0000313" key="2">
    <source>
        <dbReference type="Proteomes" id="UP000032068"/>
    </source>
</evidence>
<accession>A0A0D0JYU8</accession>
<dbReference type="RefSeq" id="WP_042553520.1">
    <property type="nucleotide sequence ID" value="NZ_JXQW01000024.1"/>
</dbReference>
<dbReference type="AlphaFoldDB" id="A0A0D0JYU8"/>
<dbReference type="OrthoDB" id="8854729at2"/>
<protein>
    <submittedName>
        <fullName evidence="1">Uncharacterized protein</fullName>
    </submittedName>
</protein>
<evidence type="ECO:0000313" key="1">
    <source>
        <dbReference type="EMBL" id="KIQ00946.1"/>
    </source>
</evidence>
<gene>
    <name evidence="1" type="ORF">RU08_09295</name>
</gene>
<organism evidence="1 2">
    <name type="scientific">Pseudomonas fulva</name>
    <dbReference type="NCBI Taxonomy" id="47880"/>
    <lineage>
        <taxon>Bacteria</taxon>
        <taxon>Pseudomonadati</taxon>
        <taxon>Pseudomonadota</taxon>
        <taxon>Gammaproteobacteria</taxon>
        <taxon>Pseudomonadales</taxon>
        <taxon>Pseudomonadaceae</taxon>
        <taxon>Pseudomonas</taxon>
    </lineage>
</organism>
<comment type="caution">
    <text evidence="1">The sequence shown here is derived from an EMBL/GenBank/DDBJ whole genome shotgun (WGS) entry which is preliminary data.</text>
</comment>
<dbReference type="EMBL" id="JXQW01000024">
    <property type="protein sequence ID" value="KIQ00946.1"/>
    <property type="molecule type" value="Genomic_DNA"/>
</dbReference>
<sequence length="153" mass="16916">MNQASFTLWQTIEQLAQQGPLTKAKIEQTLGSTLQLDKQDEHRTRWIGGEVVLQGNVRIAQTGFTVLNKEHAARQSTIGLFLAGACIGRHDIEAQYGELLLVSAPRGRSPHETSVWESARPWGQLRFAFKQNNPECVHSVSIIPSVQSTPGES</sequence>
<proteinExistence type="predicted"/>
<name>A0A0D0JYU8_9PSED</name>
<dbReference type="Proteomes" id="UP000032068">
    <property type="component" value="Unassembled WGS sequence"/>
</dbReference>